<dbReference type="AlphaFoldDB" id="A0A328UBW0"/>
<dbReference type="EMBL" id="QLYR01000004">
    <property type="protein sequence ID" value="RAQ28700.1"/>
    <property type="molecule type" value="Genomic_DNA"/>
</dbReference>
<comment type="caution">
    <text evidence="1">The sequence shown here is derived from an EMBL/GenBank/DDBJ whole genome shotgun (WGS) entry which is preliminary data.</text>
</comment>
<evidence type="ECO:0000313" key="1">
    <source>
        <dbReference type="EMBL" id="RAQ28700.1"/>
    </source>
</evidence>
<protein>
    <submittedName>
        <fullName evidence="1">Uncharacterized protein</fullName>
    </submittedName>
</protein>
<evidence type="ECO:0000313" key="2">
    <source>
        <dbReference type="Proteomes" id="UP000249377"/>
    </source>
</evidence>
<name>A0A328UBW0_9FIRM</name>
<sequence length="66" mass="7315">MNPAGGLPVLGFYGLTGRRHKGRRVFHPAAIVRGGRLGLVRFVVLNGLKIQDAERGLFHVFQGNRY</sequence>
<proteinExistence type="predicted"/>
<dbReference type="Proteomes" id="UP000249377">
    <property type="component" value="Unassembled WGS sequence"/>
</dbReference>
<keyword evidence="2" id="KW-1185">Reference proteome</keyword>
<reference evidence="1 2" key="1">
    <citation type="submission" date="2018-06" db="EMBL/GenBank/DDBJ databases">
        <title>Noncontiguous genome sequence of Ruminococcaceae bacterium ASD2818.</title>
        <authorList>
            <person name="Chaplin A.V."/>
            <person name="Sokolova S.R."/>
            <person name="Kochetkova T.O."/>
            <person name="Goltsov A.Y."/>
            <person name="Trofimov D.Y."/>
            <person name="Efimov B.A."/>
        </authorList>
    </citation>
    <scope>NUCLEOTIDE SEQUENCE [LARGE SCALE GENOMIC DNA]</scope>
    <source>
        <strain evidence="1 2">ASD2818</strain>
    </source>
</reference>
<organism evidence="1 2">
    <name type="scientific">Hydrogeniiclostridium mannosilyticum</name>
    <dbReference type="NCBI Taxonomy" id="2764322"/>
    <lineage>
        <taxon>Bacteria</taxon>
        <taxon>Bacillati</taxon>
        <taxon>Bacillota</taxon>
        <taxon>Clostridia</taxon>
        <taxon>Eubacteriales</taxon>
        <taxon>Acutalibacteraceae</taxon>
        <taxon>Hydrogeniiclostridium</taxon>
    </lineage>
</organism>
<accession>A0A328UBW0</accession>
<gene>
    <name evidence="1" type="ORF">DPQ25_07850</name>
</gene>